<reference evidence="5" key="1">
    <citation type="journal article" date="2019" name="Int. J. Syst. Evol. Microbiol.">
        <title>The Global Catalogue of Microorganisms (GCM) 10K type strain sequencing project: providing services to taxonomists for standard genome sequencing and annotation.</title>
        <authorList>
            <consortium name="The Broad Institute Genomics Platform"/>
            <consortium name="The Broad Institute Genome Sequencing Center for Infectious Disease"/>
            <person name="Wu L."/>
            <person name="Ma J."/>
        </authorList>
    </citation>
    <scope>NUCLEOTIDE SEQUENCE [LARGE SCALE GENOMIC DNA]</scope>
    <source>
        <strain evidence="5">CGMCC 1.16306</strain>
    </source>
</reference>
<dbReference type="EMBL" id="JBHTBN010000001">
    <property type="protein sequence ID" value="MFC7356417.1"/>
    <property type="molecule type" value="Genomic_DNA"/>
</dbReference>
<feature type="region of interest" description="Disordered" evidence="2">
    <location>
        <begin position="97"/>
        <end position="134"/>
    </location>
</feature>
<keyword evidence="4" id="KW-0378">Hydrolase</keyword>
<dbReference type="PANTHER" id="PTHR47814:SF1">
    <property type="entry name" value="PEPTIDYL-TRNA HYDROLASE ARFB"/>
    <property type="match status" value="1"/>
</dbReference>
<comment type="similarity">
    <text evidence="1">Belongs to the prokaryotic/mitochondrial release factor family.</text>
</comment>
<dbReference type="GO" id="GO:0004045">
    <property type="term" value="F:peptidyl-tRNA hydrolase activity"/>
    <property type="evidence" value="ECO:0007669"/>
    <property type="project" value="UniProtKB-EC"/>
</dbReference>
<dbReference type="SUPFAM" id="SSF75620">
    <property type="entry name" value="Release factor"/>
    <property type="match status" value="1"/>
</dbReference>
<feature type="compositionally biased region" description="Basic residues" evidence="2">
    <location>
        <begin position="115"/>
        <end position="134"/>
    </location>
</feature>
<dbReference type="EC" id="3.1.1.29" evidence="4"/>
<evidence type="ECO:0000259" key="3">
    <source>
        <dbReference type="PROSITE" id="PS00745"/>
    </source>
</evidence>
<feature type="domain" description="Prokaryotic-type class I peptide chain release factors" evidence="3">
    <location>
        <begin position="16"/>
        <end position="32"/>
    </location>
</feature>
<dbReference type="PROSITE" id="PS00745">
    <property type="entry name" value="RF_PROK_I"/>
    <property type="match status" value="1"/>
</dbReference>
<keyword evidence="5" id="KW-1185">Reference proteome</keyword>
<organism evidence="4 5">
    <name type="scientific">Jejudonia soesokkakensis</name>
    <dbReference type="NCBI Taxonomy" id="1323432"/>
    <lineage>
        <taxon>Bacteria</taxon>
        <taxon>Pseudomonadati</taxon>
        <taxon>Bacteroidota</taxon>
        <taxon>Flavobacteriia</taxon>
        <taxon>Flavobacteriales</taxon>
        <taxon>Flavobacteriaceae</taxon>
        <taxon>Jejudonia</taxon>
    </lineage>
</organism>
<accession>A0ABW2MSD3</accession>
<dbReference type="Pfam" id="PF00472">
    <property type="entry name" value="RF-1"/>
    <property type="match status" value="1"/>
</dbReference>
<dbReference type="RefSeq" id="WP_380216135.1">
    <property type="nucleotide sequence ID" value="NZ_JBHTBN010000001.1"/>
</dbReference>
<dbReference type="Gene3D" id="3.30.160.20">
    <property type="match status" value="1"/>
</dbReference>
<dbReference type="Proteomes" id="UP001596415">
    <property type="component" value="Unassembled WGS sequence"/>
</dbReference>
<evidence type="ECO:0000313" key="5">
    <source>
        <dbReference type="Proteomes" id="UP001596415"/>
    </source>
</evidence>
<dbReference type="InterPro" id="IPR045853">
    <property type="entry name" value="Pep_chain_release_fac_I_sf"/>
</dbReference>
<feature type="compositionally biased region" description="Basic residues" evidence="2">
    <location>
        <begin position="97"/>
        <end position="106"/>
    </location>
</feature>
<evidence type="ECO:0000256" key="1">
    <source>
        <dbReference type="ARBA" id="ARBA00010835"/>
    </source>
</evidence>
<gene>
    <name evidence="4" type="primary">arfB</name>
    <name evidence="4" type="ORF">ACFQO1_01850</name>
</gene>
<name>A0ABW2MSD3_9FLAO</name>
<proteinExistence type="inferred from homology"/>
<dbReference type="NCBIfam" id="NF006718">
    <property type="entry name" value="PRK09256.1"/>
    <property type="match status" value="1"/>
</dbReference>
<evidence type="ECO:0000313" key="4">
    <source>
        <dbReference type="EMBL" id="MFC7356417.1"/>
    </source>
</evidence>
<sequence length="134" mass="15203">MKEEIIIKELQFKAVRSSGAGGQHVNKTSSKVEVSFPIFSSEGLSEAEKERLKARIPNRISSEGILTLQCSESRSQHRNKAIGIQRMLELLKQHLKVAKKRKKSKPSRSAIEKRIKAKKNNALKKAYRKPPKLE</sequence>
<dbReference type="InterPro" id="IPR000352">
    <property type="entry name" value="Pep_chain_release_fac_I"/>
</dbReference>
<comment type="caution">
    <text evidence="4">The sequence shown here is derived from an EMBL/GenBank/DDBJ whole genome shotgun (WGS) entry which is preliminary data.</text>
</comment>
<evidence type="ECO:0000256" key="2">
    <source>
        <dbReference type="SAM" id="MobiDB-lite"/>
    </source>
</evidence>
<dbReference type="PANTHER" id="PTHR47814">
    <property type="entry name" value="PEPTIDYL-TRNA HYDROLASE ARFB"/>
    <property type="match status" value="1"/>
</dbReference>
<protein>
    <submittedName>
        <fullName evidence="4">Alternative ribosome rescue aminoacyl-tRNA hydrolase ArfB</fullName>
        <ecNumber evidence="4">3.1.1.29</ecNumber>
    </submittedName>
</protein>